<evidence type="ECO:0000313" key="2">
    <source>
        <dbReference type="Proteomes" id="UP000009096"/>
    </source>
</evidence>
<dbReference type="Proteomes" id="UP000009096">
    <property type="component" value="Chromosome 2"/>
</dbReference>
<dbReference type="RefSeq" id="XP_018751098.1">
    <property type="nucleotide sequence ID" value="XM_018904944.1"/>
</dbReference>
<protein>
    <submittedName>
        <fullName evidence="1">Uncharacterized protein</fullName>
    </submittedName>
</protein>
<gene>
    <name evidence="1" type="ORF">FVEG_15747</name>
</gene>
<proteinExistence type="predicted"/>
<dbReference type="AlphaFoldDB" id="W7MJR0"/>
<reference evidence="1 2" key="1">
    <citation type="journal article" date="2010" name="Nature">
        <title>Comparative genomics reveals mobile pathogenicity chromosomes in Fusarium.</title>
        <authorList>
            <person name="Ma L.J."/>
            <person name="van der Does H.C."/>
            <person name="Borkovich K.A."/>
            <person name="Coleman J.J."/>
            <person name="Daboussi M.J."/>
            <person name="Di Pietro A."/>
            <person name="Dufresne M."/>
            <person name="Freitag M."/>
            <person name="Grabherr M."/>
            <person name="Henrissat B."/>
            <person name="Houterman P.M."/>
            <person name="Kang S."/>
            <person name="Shim W.B."/>
            <person name="Woloshuk C."/>
            <person name="Xie X."/>
            <person name="Xu J.R."/>
            <person name="Antoniw J."/>
            <person name="Baker S.E."/>
            <person name="Bluhm B.H."/>
            <person name="Breakspear A."/>
            <person name="Brown D.W."/>
            <person name="Butchko R.A."/>
            <person name="Chapman S."/>
            <person name="Coulson R."/>
            <person name="Coutinho P.M."/>
            <person name="Danchin E.G."/>
            <person name="Diener A."/>
            <person name="Gale L.R."/>
            <person name="Gardiner D.M."/>
            <person name="Goff S."/>
            <person name="Hammond-Kosack K.E."/>
            <person name="Hilburn K."/>
            <person name="Hua-Van A."/>
            <person name="Jonkers W."/>
            <person name="Kazan K."/>
            <person name="Kodira C.D."/>
            <person name="Koehrsen M."/>
            <person name="Kumar L."/>
            <person name="Lee Y.H."/>
            <person name="Li L."/>
            <person name="Manners J.M."/>
            <person name="Miranda-Saavedra D."/>
            <person name="Mukherjee M."/>
            <person name="Park G."/>
            <person name="Park J."/>
            <person name="Park S.Y."/>
            <person name="Proctor R.H."/>
            <person name="Regev A."/>
            <person name="Ruiz-Roldan M.C."/>
            <person name="Sain D."/>
            <person name="Sakthikumar S."/>
            <person name="Sykes S."/>
            <person name="Schwartz D.C."/>
            <person name="Turgeon B.G."/>
            <person name="Wapinski I."/>
            <person name="Yoder O."/>
            <person name="Young S."/>
            <person name="Zeng Q."/>
            <person name="Zhou S."/>
            <person name="Galagan J."/>
            <person name="Cuomo C.A."/>
            <person name="Kistler H.C."/>
            <person name="Rep M."/>
        </authorList>
    </citation>
    <scope>NUCLEOTIDE SEQUENCE [LARGE SCALE GENOMIC DNA]</scope>
    <source>
        <strain evidence="2">M3125 / FGSC 7600</strain>
    </source>
</reference>
<evidence type="ECO:0000313" key="1">
    <source>
        <dbReference type="EMBL" id="EWG44907.1"/>
    </source>
</evidence>
<organism evidence="1 2">
    <name type="scientific">Gibberella moniliformis (strain M3125 / FGSC 7600)</name>
    <name type="common">Maize ear and stalk rot fungus</name>
    <name type="synonym">Fusarium verticillioides</name>
    <dbReference type="NCBI Taxonomy" id="334819"/>
    <lineage>
        <taxon>Eukaryota</taxon>
        <taxon>Fungi</taxon>
        <taxon>Dikarya</taxon>
        <taxon>Ascomycota</taxon>
        <taxon>Pezizomycotina</taxon>
        <taxon>Sordariomycetes</taxon>
        <taxon>Hypocreomycetidae</taxon>
        <taxon>Hypocreales</taxon>
        <taxon>Nectriaceae</taxon>
        <taxon>Fusarium</taxon>
        <taxon>Fusarium fujikuroi species complex</taxon>
    </lineage>
</organism>
<dbReference type="GeneID" id="30072623"/>
<dbReference type="EMBL" id="DS022248">
    <property type="protein sequence ID" value="EWG44907.1"/>
    <property type="molecule type" value="Genomic_DNA"/>
</dbReference>
<keyword evidence="2" id="KW-1185">Reference proteome</keyword>
<dbReference type="EMBL" id="CM000579">
    <property type="protein sequence ID" value="EWG44907.1"/>
    <property type="molecule type" value="Genomic_DNA"/>
</dbReference>
<dbReference type="VEuPathDB" id="FungiDB:FVEG_15747"/>
<accession>W7MJR0</accession>
<name>W7MJR0_GIBM7</name>
<sequence>MTSSCSRSIWIIEPVIVHDFKSRLLVAFHSRDRVEIDQKNQHNLFALILPCCEFLGIFNQLVRQALAPLRRRNVNRVQDIRISADLPMFWLLSWLRVGRRE</sequence>